<evidence type="ECO:0000256" key="1">
    <source>
        <dbReference type="SAM" id="Phobius"/>
    </source>
</evidence>
<feature type="transmembrane region" description="Helical" evidence="1">
    <location>
        <begin position="101"/>
        <end position="119"/>
    </location>
</feature>
<keyword evidence="1" id="KW-0812">Transmembrane</keyword>
<gene>
    <name evidence="2" type="ORF">E6H01_05155</name>
</gene>
<sequence length="164" mass="17198">MEMSLRRPGRGVAGDVAGTGSYPLDPMAQLLALHALLSLTAATAAGNAVLTAWAIVAHRRRQSTLGSAFWTLLLLVLVVLAVQIATGVVAAVAGARPKTSLHFLYGVLVTAGAVVQFGLRPQGFLRAAMTRNAAPLREPRSLAIVCVTQMLLILRAYMTGAFGH</sequence>
<comment type="caution">
    <text evidence="2">The sequence shown here is derived from an EMBL/GenBank/DDBJ whole genome shotgun (WGS) entry which is preliminary data.</text>
</comment>
<evidence type="ECO:0000313" key="3">
    <source>
        <dbReference type="Proteomes" id="UP000319353"/>
    </source>
</evidence>
<evidence type="ECO:0000313" key="2">
    <source>
        <dbReference type="EMBL" id="TMJ03590.1"/>
    </source>
</evidence>
<dbReference type="EMBL" id="VBAL01000060">
    <property type="protein sequence ID" value="TMJ03590.1"/>
    <property type="molecule type" value="Genomic_DNA"/>
</dbReference>
<protein>
    <recommendedName>
        <fullName evidence="4">DUF2269 family protein</fullName>
    </recommendedName>
</protein>
<name>A0A537L6I0_9BACT</name>
<accession>A0A537L6I0</accession>
<feature type="transmembrane region" description="Helical" evidence="1">
    <location>
        <begin position="140"/>
        <end position="158"/>
    </location>
</feature>
<dbReference type="Proteomes" id="UP000319353">
    <property type="component" value="Unassembled WGS sequence"/>
</dbReference>
<reference evidence="2 3" key="1">
    <citation type="journal article" date="2019" name="Nat. Microbiol.">
        <title>Mediterranean grassland soil C-N compound turnover is dependent on rainfall and depth, and is mediated by genomically divergent microorganisms.</title>
        <authorList>
            <person name="Diamond S."/>
            <person name="Andeer P.F."/>
            <person name="Li Z."/>
            <person name="Crits-Christoph A."/>
            <person name="Burstein D."/>
            <person name="Anantharaman K."/>
            <person name="Lane K.R."/>
            <person name="Thomas B.C."/>
            <person name="Pan C."/>
            <person name="Northen T.R."/>
            <person name="Banfield J.F."/>
        </authorList>
    </citation>
    <scope>NUCLEOTIDE SEQUENCE [LARGE SCALE GENOMIC DNA]</scope>
    <source>
        <strain evidence="2">NP_4</strain>
    </source>
</reference>
<evidence type="ECO:0008006" key="4">
    <source>
        <dbReference type="Google" id="ProtNLM"/>
    </source>
</evidence>
<organism evidence="2 3">
    <name type="scientific">Candidatus Segetimicrobium genomatis</name>
    <dbReference type="NCBI Taxonomy" id="2569760"/>
    <lineage>
        <taxon>Bacteria</taxon>
        <taxon>Bacillati</taxon>
        <taxon>Candidatus Sysuimicrobiota</taxon>
        <taxon>Candidatus Sysuimicrobiia</taxon>
        <taxon>Candidatus Sysuimicrobiales</taxon>
        <taxon>Candidatus Segetimicrobiaceae</taxon>
        <taxon>Candidatus Segetimicrobium</taxon>
    </lineage>
</organism>
<feature type="transmembrane region" description="Helical" evidence="1">
    <location>
        <begin position="68"/>
        <end position="95"/>
    </location>
</feature>
<dbReference type="AlphaFoldDB" id="A0A537L6I0"/>
<keyword evidence="1" id="KW-0472">Membrane</keyword>
<keyword evidence="1" id="KW-1133">Transmembrane helix</keyword>
<feature type="transmembrane region" description="Helical" evidence="1">
    <location>
        <begin position="31"/>
        <end position="56"/>
    </location>
</feature>
<proteinExistence type="predicted"/>